<dbReference type="AlphaFoldDB" id="A0A0C3BCV1"/>
<evidence type="ECO:0000313" key="3">
    <source>
        <dbReference type="Proteomes" id="UP000054166"/>
    </source>
</evidence>
<feature type="compositionally biased region" description="Basic and acidic residues" evidence="1">
    <location>
        <begin position="108"/>
        <end position="121"/>
    </location>
</feature>
<organism evidence="2 3">
    <name type="scientific">Piloderma croceum (strain F 1598)</name>
    <dbReference type="NCBI Taxonomy" id="765440"/>
    <lineage>
        <taxon>Eukaryota</taxon>
        <taxon>Fungi</taxon>
        <taxon>Dikarya</taxon>
        <taxon>Basidiomycota</taxon>
        <taxon>Agaricomycotina</taxon>
        <taxon>Agaricomycetes</taxon>
        <taxon>Agaricomycetidae</taxon>
        <taxon>Atheliales</taxon>
        <taxon>Atheliaceae</taxon>
        <taxon>Piloderma</taxon>
    </lineage>
</organism>
<keyword evidence="3" id="KW-1185">Reference proteome</keyword>
<dbReference type="HOGENOM" id="CLU_1971352_0_0_1"/>
<evidence type="ECO:0000313" key="2">
    <source>
        <dbReference type="EMBL" id="KIM84138.1"/>
    </source>
</evidence>
<evidence type="ECO:0000256" key="1">
    <source>
        <dbReference type="SAM" id="MobiDB-lite"/>
    </source>
</evidence>
<reference evidence="2 3" key="1">
    <citation type="submission" date="2014-04" db="EMBL/GenBank/DDBJ databases">
        <authorList>
            <consortium name="DOE Joint Genome Institute"/>
            <person name="Kuo A."/>
            <person name="Tarkka M."/>
            <person name="Buscot F."/>
            <person name="Kohler A."/>
            <person name="Nagy L.G."/>
            <person name="Floudas D."/>
            <person name="Copeland A."/>
            <person name="Barry K.W."/>
            <person name="Cichocki N."/>
            <person name="Veneault-Fourrey C."/>
            <person name="LaButti K."/>
            <person name="Lindquist E.A."/>
            <person name="Lipzen A."/>
            <person name="Lundell T."/>
            <person name="Morin E."/>
            <person name="Murat C."/>
            <person name="Sun H."/>
            <person name="Tunlid A."/>
            <person name="Henrissat B."/>
            <person name="Grigoriev I.V."/>
            <person name="Hibbett D.S."/>
            <person name="Martin F."/>
            <person name="Nordberg H.P."/>
            <person name="Cantor M.N."/>
            <person name="Hua S.X."/>
        </authorList>
    </citation>
    <scope>NUCLEOTIDE SEQUENCE [LARGE SCALE GENOMIC DNA]</scope>
    <source>
        <strain evidence="2 3">F 1598</strain>
    </source>
</reference>
<dbReference type="Proteomes" id="UP000054166">
    <property type="component" value="Unassembled WGS sequence"/>
</dbReference>
<accession>A0A0C3BCV1</accession>
<dbReference type="InParanoid" id="A0A0C3BCV1"/>
<feature type="compositionally biased region" description="Polar residues" evidence="1">
    <location>
        <begin position="92"/>
        <end position="107"/>
    </location>
</feature>
<name>A0A0C3BCV1_PILCF</name>
<gene>
    <name evidence="2" type="ORF">PILCRDRAFT_399691</name>
</gene>
<sequence length="127" mass="14804">MQYFSLRDMTLVDRQEPCQPLVMHRSAAQLQAHGKLTILRIELATRKPLTLEILIKGSNYNQRHRRLIGGPCPPTVLVDGVIAPKRWRIQRQNLTFQTPPASNSKNNTFRDRWKRSPEKRGRSQLQH</sequence>
<dbReference type="EMBL" id="KN832988">
    <property type="protein sequence ID" value="KIM84138.1"/>
    <property type="molecule type" value="Genomic_DNA"/>
</dbReference>
<proteinExistence type="predicted"/>
<protein>
    <submittedName>
        <fullName evidence="2">Uncharacterized protein</fullName>
    </submittedName>
</protein>
<reference evidence="3" key="2">
    <citation type="submission" date="2015-01" db="EMBL/GenBank/DDBJ databases">
        <title>Evolutionary Origins and Diversification of the Mycorrhizal Mutualists.</title>
        <authorList>
            <consortium name="DOE Joint Genome Institute"/>
            <consortium name="Mycorrhizal Genomics Consortium"/>
            <person name="Kohler A."/>
            <person name="Kuo A."/>
            <person name="Nagy L.G."/>
            <person name="Floudas D."/>
            <person name="Copeland A."/>
            <person name="Barry K.W."/>
            <person name="Cichocki N."/>
            <person name="Veneault-Fourrey C."/>
            <person name="LaButti K."/>
            <person name="Lindquist E.A."/>
            <person name="Lipzen A."/>
            <person name="Lundell T."/>
            <person name="Morin E."/>
            <person name="Murat C."/>
            <person name="Riley R."/>
            <person name="Ohm R."/>
            <person name="Sun H."/>
            <person name="Tunlid A."/>
            <person name="Henrissat B."/>
            <person name="Grigoriev I.V."/>
            <person name="Hibbett D.S."/>
            <person name="Martin F."/>
        </authorList>
    </citation>
    <scope>NUCLEOTIDE SEQUENCE [LARGE SCALE GENOMIC DNA]</scope>
    <source>
        <strain evidence="3">F 1598</strain>
    </source>
</reference>
<feature type="region of interest" description="Disordered" evidence="1">
    <location>
        <begin position="92"/>
        <end position="127"/>
    </location>
</feature>